<organism evidence="3 4">
    <name type="scientific">Edaphochlamys debaryana</name>
    <dbReference type="NCBI Taxonomy" id="47281"/>
    <lineage>
        <taxon>Eukaryota</taxon>
        <taxon>Viridiplantae</taxon>
        <taxon>Chlorophyta</taxon>
        <taxon>core chlorophytes</taxon>
        <taxon>Chlorophyceae</taxon>
        <taxon>CS clade</taxon>
        <taxon>Chlamydomonadales</taxon>
        <taxon>Chlamydomonadales incertae sedis</taxon>
        <taxon>Edaphochlamys</taxon>
    </lineage>
</organism>
<keyword evidence="2" id="KW-0812">Transmembrane</keyword>
<dbReference type="Gene3D" id="1.20.144.10">
    <property type="entry name" value="Phosphatidic acid phosphatase type 2/haloperoxidase"/>
    <property type="match status" value="1"/>
</dbReference>
<keyword evidence="2" id="KW-0472">Membrane</keyword>
<dbReference type="SUPFAM" id="SSF48317">
    <property type="entry name" value="Acid phosphatase/Vanadium-dependent haloperoxidase"/>
    <property type="match status" value="1"/>
</dbReference>
<evidence type="ECO:0000256" key="2">
    <source>
        <dbReference type="SAM" id="Phobius"/>
    </source>
</evidence>
<dbReference type="EMBL" id="JAEHOE010000012">
    <property type="protein sequence ID" value="KAG2497827.1"/>
    <property type="molecule type" value="Genomic_DNA"/>
</dbReference>
<accession>A0A835YAA8</accession>
<keyword evidence="4" id="KW-1185">Reference proteome</keyword>
<dbReference type="Proteomes" id="UP000612055">
    <property type="component" value="Unassembled WGS sequence"/>
</dbReference>
<name>A0A835YAA8_9CHLO</name>
<evidence type="ECO:0008006" key="5">
    <source>
        <dbReference type="Google" id="ProtNLM"/>
    </source>
</evidence>
<feature type="compositionally biased region" description="Gly residues" evidence="1">
    <location>
        <begin position="253"/>
        <end position="262"/>
    </location>
</feature>
<gene>
    <name evidence="3" type="ORF">HYH03_004097</name>
</gene>
<evidence type="ECO:0000313" key="4">
    <source>
        <dbReference type="Proteomes" id="UP000612055"/>
    </source>
</evidence>
<dbReference type="InterPro" id="IPR036938">
    <property type="entry name" value="PAP2/HPO_sf"/>
</dbReference>
<evidence type="ECO:0000256" key="1">
    <source>
        <dbReference type="SAM" id="MobiDB-lite"/>
    </source>
</evidence>
<proteinExistence type="predicted"/>
<keyword evidence="2" id="KW-1133">Transmembrane helix</keyword>
<reference evidence="3" key="1">
    <citation type="journal article" date="2020" name="bioRxiv">
        <title>Comparative genomics of Chlamydomonas.</title>
        <authorList>
            <person name="Craig R.J."/>
            <person name="Hasan A.R."/>
            <person name="Ness R.W."/>
            <person name="Keightley P.D."/>
        </authorList>
    </citation>
    <scope>NUCLEOTIDE SEQUENCE</scope>
    <source>
        <strain evidence="3">CCAP 11/70</strain>
    </source>
</reference>
<comment type="caution">
    <text evidence="3">The sequence shown here is derived from an EMBL/GenBank/DDBJ whole genome shotgun (WGS) entry which is preliminary data.</text>
</comment>
<feature type="transmembrane region" description="Helical" evidence="2">
    <location>
        <begin position="148"/>
        <end position="166"/>
    </location>
</feature>
<feature type="transmembrane region" description="Helical" evidence="2">
    <location>
        <begin position="66"/>
        <end position="86"/>
    </location>
</feature>
<evidence type="ECO:0000313" key="3">
    <source>
        <dbReference type="EMBL" id="KAG2497827.1"/>
    </source>
</evidence>
<feature type="transmembrane region" description="Helical" evidence="2">
    <location>
        <begin position="7"/>
        <end position="28"/>
    </location>
</feature>
<feature type="transmembrane region" description="Helical" evidence="2">
    <location>
        <begin position="93"/>
        <end position="111"/>
    </location>
</feature>
<feature type="region of interest" description="Disordered" evidence="1">
    <location>
        <begin position="253"/>
        <end position="275"/>
    </location>
</feature>
<protein>
    <recommendedName>
        <fullName evidence="5">Phosphatidic acid phosphatase type 2/haloperoxidase domain-containing protein</fullName>
    </recommendedName>
</protein>
<sequence>MQAQLQLSIIAHPAFLLGGLSVYSLIAWDVFAPDAPHLLQPLDAGLHAAVQENLDPAVRQILSKPVSNFFLVAASVGWIFATAAALSRRNPRAWAGVGLGWALWAWGVGPIQHDPLLMDVLKNTFGRARPSPIHSSASFPSGHLASDVLLVGGLLFVILPLVYGSWEQRARQEGQRQEEEGGSAGGASVAGLLMTAIDWSQQHAGPLLGMSVAVTLAGRVGADAHWLSDTLAGAGLGLALVSGWAGAMQRMGGGAGAGGHGVAGKRRGAGDEGEG</sequence>
<dbReference type="AlphaFoldDB" id="A0A835YAA8"/>
<dbReference type="OrthoDB" id="536139at2759"/>